<keyword evidence="1" id="KW-0175">Coiled coil</keyword>
<dbReference type="EMBL" id="JRHO01000013">
    <property type="protein sequence ID" value="KGK98690.1"/>
    <property type="molecule type" value="Genomic_DNA"/>
</dbReference>
<dbReference type="AlphaFoldDB" id="A0A099T0J1"/>
<dbReference type="Proteomes" id="UP000029859">
    <property type="component" value="Unassembled WGS sequence"/>
</dbReference>
<comment type="caution">
    <text evidence="2">The sequence shown here is derived from an EMBL/GenBank/DDBJ whole genome shotgun (WGS) entry which is preliminary data.</text>
</comment>
<dbReference type="OrthoDB" id="125429at2157"/>
<organism evidence="2 3">
    <name type="scientific">Methanococcoides methylutens</name>
    <dbReference type="NCBI Taxonomy" id="2226"/>
    <lineage>
        <taxon>Archaea</taxon>
        <taxon>Methanobacteriati</taxon>
        <taxon>Methanobacteriota</taxon>
        <taxon>Stenosarchaea group</taxon>
        <taxon>Methanomicrobia</taxon>
        <taxon>Methanosarcinales</taxon>
        <taxon>Methanosarcinaceae</taxon>
        <taxon>Methanococcoides</taxon>
    </lineage>
</organism>
<name>A0A099T0J1_METMT</name>
<evidence type="ECO:0000313" key="3">
    <source>
        <dbReference type="Proteomes" id="UP000029859"/>
    </source>
</evidence>
<protein>
    <submittedName>
        <fullName evidence="2">Uncharacterized protein</fullName>
    </submittedName>
</protein>
<evidence type="ECO:0000313" key="2">
    <source>
        <dbReference type="EMBL" id="KGK98690.1"/>
    </source>
</evidence>
<gene>
    <name evidence="2" type="ORF">LI82_07525</name>
</gene>
<keyword evidence="3" id="KW-1185">Reference proteome</keyword>
<evidence type="ECO:0000256" key="1">
    <source>
        <dbReference type="SAM" id="Coils"/>
    </source>
</evidence>
<proteinExistence type="predicted"/>
<sequence>MSGNLKERDVSKESIISSAQNYIGSMLKNLPQKLKESTGEVALNIICEEVRKMPVPLLGTVLASTIRRTFGEEQGMGRNYSDAIEMLISIQNSTSSFENELRSYNIQMDEIANEISLLRQLLMEKKESSCLRMIRPTLALDYPQGDNEIHFILANTGSGSVIVEEIFLEVEEWEPDTTIDYSLPAAPLNFVMLEAKLSIHETQYPLLKLNSEPERTFSAKGEGADKIVINISSLENARYSLRLRIPYFDIVTGESGTLYYPATDEEAFVVPFYFAPGWKHLEPANLLDRDVIFQELKETFQSILAVFENHPVSNPLREQKNCEILDELQIWYDPENSINRTFSFLSIFIPPFVGMAVLEKEQDVVELILKLLCHEAEYFDDQIRNECRNAIEAGNTRYYIPEYFSDMLILINDPEAEQLVKDLMLETEFKQRVDLSDMILSKIKPLC</sequence>
<reference evidence="2 3" key="1">
    <citation type="submission" date="2014-09" db="EMBL/GenBank/DDBJ databases">
        <title>Draft genome sequence of an obligately methylotrophic methanogen, Methanococcoides methylutens, isolated from marine sediment.</title>
        <authorList>
            <person name="Guan Y."/>
            <person name="Ngugi D.K."/>
            <person name="Blom J."/>
            <person name="Ali S."/>
            <person name="Ferry J.G."/>
            <person name="Stingl U."/>
        </authorList>
    </citation>
    <scope>NUCLEOTIDE SEQUENCE [LARGE SCALE GENOMIC DNA]</scope>
    <source>
        <strain evidence="2 3">DSM 2657</strain>
    </source>
</reference>
<accession>A0A099T0J1</accession>
<dbReference type="RefSeq" id="WP_048194538.1">
    <property type="nucleotide sequence ID" value="NZ_CAAGSM010000009.1"/>
</dbReference>
<feature type="coiled-coil region" evidence="1">
    <location>
        <begin position="101"/>
        <end position="128"/>
    </location>
</feature>